<sequence length="145" mass="15041">MGRHYAPDDGDDEVDGDDEQRRRRAWADAPGGFTRAGTQGPRTPPDGAIPVQPVVERPAPPDGGWGPWPPEALRDHHHPTLLPAVAATPAGTGRRSGRRPGALPTAAITALVVLLVGLGVVLARPDLAGPLLPTTGEVASVTEGR</sequence>
<keyword evidence="4" id="KW-1185">Reference proteome</keyword>
<evidence type="ECO:0000256" key="2">
    <source>
        <dbReference type="SAM" id="Phobius"/>
    </source>
</evidence>
<keyword evidence="2" id="KW-0472">Membrane</keyword>
<feature type="compositionally biased region" description="Acidic residues" evidence="1">
    <location>
        <begin position="8"/>
        <end position="18"/>
    </location>
</feature>
<gene>
    <name evidence="3" type="ORF">PGB27_17030</name>
</gene>
<evidence type="ECO:0000313" key="4">
    <source>
        <dbReference type="Proteomes" id="UP001300763"/>
    </source>
</evidence>
<comment type="caution">
    <text evidence="3">The sequence shown here is derived from an EMBL/GenBank/DDBJ whole genome shotgun (WGS) entry which is preliminary data.</text>
</comment>
<accession>A0ABT5SW21</accession>
<dbReference type="RefSeq" id="WP_274201576.1">
    <property type="nucleotide sequence ID" value="NZ_JAQZAO010000007.1"/>
</dbReference>
<keyword evidence="2" id="KW-1133">Transmembrane helix</keyword>
<reference evidence="3 4" key="1">
    <citation type="submission" date="2023-02" db="EMBL/GenBank/DDBJ databases">
        <title>Genome sequencing required for Actinomycetospora new species description.</title>
        <authorList>
            <person name="Saimee Y."/>
            <person name="Duangmal K."/>
        </authorList>
    </citation>
    <scope>NUCLEOTIDE SEQUENCE [LARGE SCALE GENOMIC DNA]</scope>
    <source>
        <strain evidence="3 4">DW7H6</strain>
    </source>
</reference>
<evidence type="ECO:0000256" key="1">
    <source>
        <dbReference type="SAM" id="MobiDB-lite"/>
    </source>
</evidence>
<dbReference type="Proteomes" id="UP001300763">
    <property type="component" value="Unassembled WGS sequence"/>
</dbReference>
<evidence type="ECO:0000313" key="3">
    <source>
        <dbReference type="EMBL" id="MDD7967042.1"/>
    </source>
</evidence>
<organism evidence="3 4">
    <name type="scientific">Actinomycetospora lemnae</name>
    <dbReference type="NCBI Taxonomy" id="3019891"/>
    <lineage>
        <taxon>Bacteria</taxon>
        <taxon>Bacillati</taxon>
        <taxon>Actinomycetota</taxon>
        <taxon>Actinomycetes</taxon>
        <taxon>Pseudonocardiales</taxon>
        <taxon>Pseudonocardiaceae</taxon>
        <taxon>Actinomycetospora</taxon>
    </lineage>
</organism>
<feature type="region of interest" description="Disordered" evidence="1">
    <location>
        <begin position="1"/>
        <end position="76"/>
    </location>
</feature>
<protein>
    <submittedName>
        <fullName evidence="3">Uncharacterized protein</fullName>
    </submittedName>
</protein>
<feature type="transmembrane region" description="Helical" evidence="2">
    <location>
        <begin position="102"/>
        <end position="123"/>
    </location>
</feature>
<keyword evidence="2" id="KW-0812">Transmembrane</keyword>
<name>A0ABT5SW21_9PSEU</name>
<proteinExistence type="predicted"/>
<dbReference type="EMBL" id="JAQZAO010000007">
    <property type="protein sequence ID" value="MDD7967042.1"/>
    <property type="molecule type" value="Genomic_DNA"/>
</dbReference>